<dbReference type="AlphaFoldDB" id="A0A6I0CZC1"/>
<comment type="caution">
    <text evidence="1">The sequence shown here is derived from an EMBL/GenBank/DDBJ whole genome shotgun (WGS) entry which is preliminary data.</text>
</comment>
<name>A0A6I0CZC1_BRUAN</name>
<evidence type="ECO:0000313" key="1">
    <source>
        <dbReference type="EMBL" id="KAB2763152.1"/>
    </source>
</evidence>
<gene>
    <name evidence="1" type="ORF">F9L04_21465</name>
    <name evidence="2" type="ORF">F9L06_06285</name>
</gene>
<evidence type="ECO:0000313" key="4">
    <source>
        <dbReference type="Proteomes" id="UP000481876"/>
    </source>
</evidence>
<dbReference type="EMBL" id="WBWX01000002">
    <property type="protein sequence ID" value="KAB2801292.1"/>
    <property type="molecule type" value="Genomic_DNA"/>
</dbReference>
<evidence type="ECO:0000313" key="3">
    <source>
        <dbReference type="Proteomes" id="UP000441102"/>
    </source>
</evidence>
<protein>
    <submittedName>
        <fullName evidence="1">Uncharacterized protein</fullName>
    </submittedName>
</protein>
<organism evidence="1 4">
    <name type="scientific">Brucella anthropi</name>
    <name type="common">Ochrobactrum anthropi</name>
    <dbReference type="NCBI Taxonomy" id="529"/>
    <lineage>
        <taxon>Bacteria</taxon>
        <taxon>Pseudomonadati</taxon>
        <taxon>Pseudomonadota</taxon>
        <taxon>Alphaproteobacteria</taxon>
        <taxon>Hyphomicrobiales</taxon>
        <taxon>Brucellaceae</taxon>
        <taxon>Brucella/Ochrobactrum group</taxon>
        <taxon>Brucella</taxon>
    </lineage>
</organism>
<evidence type="ECO:0000313" key="2">
    <source>
        <dbReference type="EMBL" id="KAB2801292.1"/>
    </source>
</evidence>
<dbReference type="EMBL" id="WBWS01000027">
    <property type="protein sequence ID" value="KAB2763152.1"/>
    <property type="molecule type" value="Genomic_DNA"/>
</dbReference>
<proteinExistence type="predicted"/>
<accession>A0A6I0CZC1</accession>
<dbReference type="Proteomes" id="UP000441102">
    <property type="component" value="Unassembled WGS sequence"/>
</dbReference>
<reference evidence="3 4" key="1">
    <citation type="submission" date="2019-09" db="EMBL/GenBank/DDBJ databases">
        <title>Taxonomic organization of the family Brucellaceae based on a phylogenomic approach.</title>
        <authorList>
            <person name="Leclercq S."/>
            <person name="Cloeckaert A."/>
            <person name="Zygmunt M.S."/>
        </authorList>
    </citation>
    <scope>NUCLEOTIDE SEQUENCE [LARGE SCALE GENOMIC DNA]</scope>
    <source>
        <strain evidence="2 3">CCUG 34461</strain>
        <strain evidence="1 4">LMG 3313</strain>
    </source>
</reference>
<dbReference type="Proteomes" id="UP000481876">
    <property type="component" value="Unassembled WGS sequence"/>
</dbReference>
<sequence length="70" mass="8176">MVSAFQFNLNCNFFRFGTKLKLSVMQYQIGMHDRDLNDDVSRSICMRYKLGIRKGEMPDPSISGRRHGIF</sequence>